<reference evidence="2" key="1">
    <citation type="submission" date="2021-01" db="EMBL/GenBank/DDBJ databases">
        <title>Whole genome shotgun sequence of Planosporangium flavigriseum NBRC 105377.</title>
        <authorList>
            <person name="Komaki H."/>
            <person name="Tamura T."/>
        </authorList>
    </citation>
    <scope>NUCLEOTIDE SEQUENCE</scope>
    <source>
        <strain evidence="2">NBRC 105377</strain>
    </source>
</reference>
<protein>
    <recommendedName>
        <fullName evidence="4">Extracellular solute-binding protein</fullName>
    </recommendedName>
</protein>
<feature type="signal peptide" evidence="1">
    <location>
        <begin position="1"/>
        <end position="28"/>
    </location>
</feature>
<keyword evidence="3" id="KW-1185">Reference proteome</keyword>
<dbReference type="InterPro" id="IPR050490">
    <property type="entry name" value="Bact_solute-bd_prot1"/>
</dbReference>
<name>A0A8J3PN65_9ACTN</name>
<dbReference type="Proteomes" id="UP000653674">
    <property type="component" value="Unassembled WGS sequence"/>
</dbReference>
<sequence length="464" mass="51486">MDLHSRRNFLKRAGLTGLALTAGPTLLAACGSESTGSAASKGAPLTLPTAGSKSPLEMRIWGAYPDFVQANVNAFQQAYGTKVNMNVIGGDYPSILQNLLQQKQTVDMAYSLTHVLAAWQKAGWVADFDRFWARADAEKEMIPAVRDAATVNGHLMGLPYFAFVHGMMLANTEVLQKAGLEGQYPKTYTELYDQARKIKQSGASDTPYLPFWITSFAGIPWGFVQEALNRNIPLFADNGTPQFDEKSEAVEMLQQWRALYTEGLVPKGILTFQESDFAETYAKGGIAYASHLQFYLPSLHDKNSSSVAGKIVPIPRQGQNWGMLHVGLYVVGAPGKDDERLAQDYRLAQYFGYKDPKTNQFDVPLKWAREKYLTQGYSAVNDDPSVIEAASKWLPEPDKNLPILKDSLENAQYPKGLFHQLWALRWLTYAAQELPKAVTGDATPATVVKNLRTKAEELMEQFKP</sequence>
<dbReference type="InterPro" id="IPR006311">
    <property type="entry name" value="TAT_signal"/>
</dbReference>
<dbReference type="EMBL" id="BONU01000025">
    <property type="protein sequence ID" value="GIG75019.1"/>
    <property type="molecule type" value="Genomic_DNA"/>
</dbReference>
<dbReference type="NCBIfam" id="TIGR01409">
    <property type="entry name" value="TAT_signal_seq"/>
    <property type="match status" value="1"/>
</dbReference>
<organism evidence="2 3">
    <name type="scientific">Planosporangium flavigriseum</name>
    <dbReference type="NCBI Taxonomy" id="373681"/>
    <lineage>
        <taxon>Bacteria</taxon>
        <taxon>Bacillati</taxon>
        <taxon>Actinomycetota</taxon>
        <taxon>Actinomycetes</taxon>
        <taxon>Micromonosporales</taxon>
        <taxon>Micromonosporaceae</taxon>
        <taxon>Planosporangium</taxon>
    </lineage>
</organism>
<dbReference type="PROSITE" id="PS51318">
    <property type="entry name" value="TAT"/>
    <property type="match status" value="1"/>
</dbReference>
<keyword evidence="1" id="KW-0732">Signal</keyword>
<dbReference type="PANTHER" id="PTHR43649:SF12">
    <property type="entry name" value="DIACETYLCHITOBIOSE BINDING PROTEIN DASA"/>
    <property type="match status" value="1"/>
</dbReference>
<dbReference type="PANTHER" id="PTHR43649">
    <property type="entry name" value="ARABINOSE-BINDING PROTEIN-RELATED"/>
    <property type="match status" value="1"/>
</dbReference>
<gene>
    <name evidence="2" type="ORF">Pfl04_34230</name>
</gene>
<evidence type="ECO:0000313" key="3">
    <source>
        <dbReference type="Proteomes" id="UP000653674"/>
    </source>
</evidence>
<proteinExistence type="predicted"/>
<evidence type="ECO:0000313" key="2">
    <source>
        <dbReference type="EMBL" id="GIG75019.1"/>
    </source>
</evidence>
<evidence type="ECO:0008006" key="4">
    <source>
        <dbReference type="Google" id="ProtNLM"/>
    </source>
</evidence>
<dbReference type="Gene3D" id="3.40.190.10">
    <property type="entry name" value="Periplasmic binding protein-like II"/>
    <property type="match status" value="1"/>
</dbReference>
<comment type="caution">
    <text evidence="2">The sequence shown here is derived from an EMBL/GenBank/DDBJ whole genome shotgun (WGS) entry which is preliminary data.</text>
</comment>
<dbReference type="PROSITE" id="PS51257">
    <property type="entry name" value="PROKAR_LIPOPROTEIN"/>
    <property type="match status" value="1"/>
</dbReference>
<accession>A0A8J3PN65</accession>
<dbReference type="SUPFAM" id="SSF53850">
    <property type="entry name" value="Periplasmic binding protein-like II"/>
    <property type="match status" value="1"/>
</dbReference>
<dbReference type="InterPro" id="IPR006059">
    <property type="entry name" value="SBP"/>
</dbReference>
<feature type="chain" id="PRO_5035304575" description="Extracellular solute-binding protein" evidence="1">
    <location>
        <begin position="29"/>
        <end position="464"/>
    </location>
</feature>
<dbReference type="AlphaFoldDB" id="A0A8J3PN65"/>
<dbReference type="InterPro" id="IPR019546">
    <property type="entry name" value="TAT_signal_bac_arc"/>
</dbReference>
<evidence type="ECO:0000256" key="1">
    <source>
        <dbReference type="SAM" id="SignalP"/>
    </source>
</evidence>
<dbReference type="Pfam" id="PF13416">
    <property type="entry name" value="SBP_bac_8"/>
    <property type="match status" value="1"/>
</dbReference>